<gene>
    <name evidence="2" type="ORF">CK820_G0044705</name>
</gene>
<dbReference type="EMBL" id="NBAG03000083">
    <property type="protein sequence ID" value="PNI91294.1"/>
    <property type="molecule type" value="Genomic_DNA"/>
</dbReference>
<feature type="region of interest" description="Disordered" evidence="1">
    <location>
        <begin position="1"/>
        <end position="26"/>
    </location>
</feature>
<evidence type="ECO:0000256" key="1">
    <source>
        <dbReference type="SAM" id="MobiDB-lite"/>
    </source>
</evidence>
<sequence length="80" mass="8802">MDSAAKDEMQPALSPGPEWPEQERAEQLARGAALKWASGIFYRPEQLARLGQYRSREVQRTCSLESRLKAGNDGEPGVGA</sequence>
<evidence type="ECO:0000313" key="2">
    <source>
        <dbReference type="EMBL" id="PNI91294.1"/>
    </source>
</evidence>
<organism evidence="2 3">
    <name type="scientific">Pan troglodytes</name>
    <name type="common">Chimpanzee</name>
    <dbReference type="NCBI Taxonomy" id="9598"/>
    <lineage>
        <taxon>Eukaryota</taxon>
        <taxon>Metazoa</taxon>
        <taxon>Chordata</taxon>
        <taxon>Craniata</taxon>
        <taxon>Vertebrata</taxon>
        <taxon>Euteleostomi</taxon>
        <taxon>Mammalia</taxon>
        <taxon>Eutheria</taxon>
        <taxon>Euarchontoglires</taxon>
        <taxon>Primates</taxon>
        <taxon>Haplorrhini</taxon>
        <taxon>Catarrhini</taxon>
        <taxon>Hominidae</taxon>
        <taxon>Pan</taxon>
    </lineage>
</organism>
<proteinExistence type="predicted"/>
<reference evidence="2 3" key="1">
    <citation type="submission" date="2017-12" db="EMBL/GenBank/DDBJ databases">
        <title>High-resolution comparative analysis of great ape genomes.</title>
        <authorList>
            <person name="Pollen A."/>
            <person name="Hastie A."/>
            <person name="Hormozdiari F."/>
            <person name="Dougherty M."/>
            <person name="Liu R."/>
            <person name="Chaisson M."/>
            <person name="Hoppe E."/>
            <person name="Hill C."/>
            <person name="Pang A."/>
            <person name="Hillier L."/>
            <person name="Baker C."/>
            <person name="Armstrong J."/>
            <person name="Shendure J."/>
            <person name="Paten B."/>
            <person name="Wilson R."/>
            <person name="Chao H."/>
            <person name="Schneider V."/>
            <person name="Ventura M."/>
            <person name="Kronenberg Z."/>
            <person name="Murali S."/>
            <person name="Gordon D."/>
            <person name="Cantsilieris S."/>
            <person name="Munson K."/>
            <person name="Nelson B."/>
            <person name="Raja A."/>
            <person name="Underwood J."/>
            <person name="Diekhans M."/>
            <person name="Fiddes I."/>
            <person name="Haussler D."/>
            <person name="Eichler E."/>
        </authorList>
    </citation>
    <scope>NUCLEOTIDE SEQUENCE [LARGE SCALE GENOMIC DNA]</scope>
    <source>
        <strain evidence="2">Yerkes chimp pedigree #C0471</strain>
    </source>
</reference>
<name>A0A2J8Q4U4_PANTR</name>
<protein>
    <submittedName>
        <fullName evidence="2">EXOC3L1 isoform 6</fullName>
    </submittedName>
</protein>
<dbReference type="Proteomes" id="UP000236370">
    <property type="component" value="Unassembled WGS sequence"/>
</dbReference>
<comment type="caution">
    <text evidence="2">The sequence shown here is derived from an EMBL/GenBank/DDBJ whole genome shotgun (WGS) entry which is preliminary data.</text>
</comment>
<evidence type="ECO:0000313" key="3">
    <source>
        <dbReference type="Proteomes" id="UP000236370"/>
    </source>
</evidence>
<dbReference type="SMR" id="A0A2J8Q4U4"/>
<accession>A0A2J8Q4U4</accession>
<dbReference type="AlphaFoldDB" id="A0A2J8Q4U4"/>